<name>A0A6S6TDY9_9BACT</name>
<gene>
    <name evidence="1" type="ORF">HELGO_WM47087</name>
</gene>
<organism evidence="1">
    <name type="scientific">uncultured Sulfurovum sp</name>
    <dbReference type="NCBI Taxonomy" id="269237"/>
    <lineage>
        <taxon>Bacteria</taxon>
        <taxon>Pseudomonadati</taxon>
        <taxon>Campylobacterota</taxon>
        <taxon>Epsilonproteobacteria</taxon>
        <taxon>Campylobacterales</taxon>
        <taxon>Sulfurovaceae</taxon>
        <taxon>Sulfurovum</taxon>
        <taxon>environmental samples</taxon>
    </lineage>
</organism>
<protein>
    <submittedName>
        <fullName evidence="1">Uncharacterized protein</fullName>
    </submittedName>
</protein>
<sequence length="56" mass="6681">FNTIMKVQKSQRHAVHKVNADYIFIDRTLLGYYNIFEKMEATIDTRFAQKLVREGM</sequence>
<accession>A0A6S6TDY9</accession>
<dbReference type="EMBL" id="CACVAS010000115">
    <property type="protein sequence ID" value="CAA6821421.1"/>
    <property type="molecule type" value="Genomic_DNA"/>
</dbReference>
<evidence type="ECO:0000313" key="1">
    <source>
        <dbReference type="EMBL" id="CAA6821421.1"/>
    </source>
</evidence>
<proteinExistence type="predicted"/>
<dbReference type="AlphaFoldDB" id="A0A6S6TDY9"/>
<reference evidence="1" key="1">
    <citation type="submission" date="2020-01" db="EMBL/GenBank/DDBJ databases">
        <authorList>
            <person name="Meier V. D."/>
            <person name="Meier V D."/>
        </authorList>
    </citation>
    <scope>NUCLEOTIDE SEQUENCE</scope>
    <source>
        <strain evidence="1">HLG_WM_MAG_01</strain>
    </source>
</reference>
<feature type="non-terminal residue" evidence="1">
    <location>
        <position position="1"/>
    </location>
</feature>